<keyword evidence="1" id="KW-0732">Signal</keyword>
<evidence type="ECO:0000256" key="1">
    <source>
        <dbReference type="SAM" id="SignalP"/>
    </source>
</evidence>
<gene>
    <name evidence="2" type="ORF">PIBRA_LOCUS12426</name>
</gene>
<dbReference type="EMBL" id="CALOZG010000075">
    <property type="protein sequence ID" value="CAH4036656.1"/>
    <property type="molecule type" value="Genomic_DNA"/>
</dbReference>
<proteinExistence type="predicted"/>
<reference evidence="2" key="1">
    <citation type="submission" date="2022-05" db="EMBL/GenBank/DDBJ databases">
        <authorList>
            <person name="Okamura Y."/>
        </authorList>
    </citation>
    <scope>NUCLEOTIDE SEQUENCE</scope>
</reference>
<dbReference type="AlphaFoldDB" id="A0A9P0TV07"/>
<dbReference type="Proteomes" id="UP001152562">
    <property type="component" value="Unassembled WGS sequence"/>
</dbReference>
<organism evidence="2 3">
    <name type="scientific">Pieris brassicae</name>
    <name type="common">White butterfly</name>
    <name type="synonym">Large white butterfly</name>
    <dbReference type="NCBI Taxonomy" id="7116"/>
    <lineage>
        <taxon>Eukaryota</taxon>
        <taxon>Metazoa</taxon>
        <taxon>Ecdysozoa</taxon>
        <taxon>Arthropoda</taxon>
        <taxon>Hexapoda</taxon>
        <taxon>Insecta</taxon>
        <taxon>Pterygota</taxon>
        <taxon>Neoptera</taxon>
        <taxon>Endopterygota</taxon>
        <taxon>Lepidoptera</taxon>
        <taxon>Glossata</taxon>
        <taxon>Ditrysia</taxon>
        <taxon>Papilionoidea</taxon>
        <taxon>Pieridae</taxon>
        <taxon>Pierinae</taxon>
        <taxon>Pieris</taxon>
    </lineage>
</organism>
<sequence>MTHWFTYKESRENESTIHNRVAMKSALFVLLSCVLIVNADCDCKESEDVLDIFQFLRRLSTHDKEENYPVVPGELAPLVPCPKCVSSRRKRSYLGLTKIQSYGCSPGFIKIDSACIDGKRFGIIAEKQHSQ</sequence>
<keyword evidence="3" id="KW-1185">Reference proteome</keyword>
<name>A0A9P0TV07_PIEBR</name>
<feature type="chain" id="PRO_5040202960" evidence="1">
    <location>
        <begin position="40"/>
        <end position="131"/>
    </location>
</feature>
<evidence type="ECO:0000313" key="2">
    <source>
        <dbReference type="EMBL" id="CAH4036656.1"/>
    </source>
</evidence>
<protein>
    <submittedName>
        <fullName evidence="2">Uncharacterized protein</fullName>
    </submittedName>
</protein>
<accession>A0A9P0TV07</accession>
<feature type="signal peptide" evidence="1">
    <location>
        <begin position="1"/>
        <end position="39"/>
    </location>
</feature>
<evidence type="ECO:0000313" key="3">
    <source>
        <dbReference type="Proteomes" id="UP001152562"/>
    </source>
</evidence>
<comment type="caution">
    <text evidence="2">The sequence shown here is derived from an EMBL/GenBank/DDBJ whole genome shotgun (WGS) entry which is preliminary data.</text>
</comment>